<dbReference type="Proteomes" id="UP001176478">
    <property type="component" value="Unassembled WGS sequence"/>
</dbReference>
<reference evidence="3" key="2">
    <citation type="journal article" date="2024" name="Int. J. Antimicrob. Agents">
        <title>Identification of a novel Providencia species showing multi-drug-resistant in three patients with hospital-acquired infection.</title>
        <authorList>
            <person name="Yang W."/>
            <person name="Chen J."/>
            <person name="Yang F."/>
            <person name="Ji P."/>
            <person name="Shen S."/>
            <person name="Yin D."/>
            <person name="Hu F."/>
        </authorList>
    </citation>
    <scope>NUCLEOTIDE SEQUENCE</scope>
    <source>
        <strain evidence="3">CRE-138-0111</strain>
    </source>
</reference>
<dbReference type="Gene3D" id="1.20.890.30">
    <property type="entry name" value="VCA0319-like"/>
    <property type="match status" value="1"/>
</dbReference>
<evidence type="ECO:0000256" key="1">
    <source>
        <dbReference type="ARBA" id="ARBA00022649"/>
    </source>
</evidence>
<dbReference type="Gene3D" id="1.10.1220.10">
    <property type="entry name" value="Met repressor-like"/>
    <property type="match status" value="1"/>
</dbReference>
<evidence type="ECO:0000313" key="3">
    <source>
        <dbReference type="EMBL" id="MDO7858620.1"/>
    </source>
</evidence>
<comment type="similarity">
    <text evidence="2">Belongs to the TacA antitoxin family.</text>
</comment>
<protein>
    <submittedName>
        <fullName evidence="3">DUF1778 domain-containing protein</fullName>
    </submittedName>
</protein>
<name>A0ABT9AYP4_9GAMM</name>
<evidence type="ECO:0000313" key="4">
    <source>
        <dbReference type="Proteomes" id="UP001176478"/>
    </source>
</evidence>
<keyword evidence="1" id="KW-1277">Toxin-antitoxin system</keyword>
<gene>
    <name evidence="3" type="ORF">Q5E86_20205</name>
</gene>
<sequence length="113" mass="12769">MNTKVMKNRTNKMISKEKIENERITIRMPKENKELLDTALALSGFSSLSSFIAMAAANEAKKLIAENALLKLCQRDAIAFVELLDKPTEMNEKFIRAAKRHKELSSNGNSKAW</sequence>
<dbReference type="InterPro" id="IPR014795">
    <property type="entry name" value="TacA_1-like"/>
</dbReference>
<dbReference type="InterPro" id="IPR010985">
    <property type="entry name" value="Ribbon_hlx_hlx"/>
</dbReference>
<organism evidence="3 4">
    <name type="scientific">Providencia huashanensis</name>
    <dbReference type="NCBI Taxonomy" id="3037798"/>
    <lineage>
        <taxon>Bacteria</taxon>
        <taxon>Pseudomonadati</taxon>
        <taxon>Pseudomonadota</taxon>
        <taxon>Gammaproteobacteria</taxon>
        <taxon>Enterobacterales</taxon>
        <taxon>Morganellaceae</taxon>
        <taxon>Providencia</taxon>
    </lineage>
</organism>
<dbReference type="Pfam" id="PF08681">
    <property type="entry name" value="TacA1"/>
    <property type="match status" value="1"/>
</dbReference>
<dbReference type="InterPro" id="IPR013321">
    <property type="entry name" value="Arc_rbn_hlx_hlx"/>
</dbReference>
<keyword evidence="4" id="KW-1185">Reference proteome</keyword>
<dbReference type="EMBL" id="JAUQTG010000016">
    <property type="protein sequence ID" value="MDO7858620.1"/>
    <property type="molecule type" value="Genomic_DNA"/>
</dbReference>
<reference evidence="3" key="1">
    <citation type="submission" date="2023-07" db="EMBL/GenBank/DDBJ databases">
        <authorList>
            <person name="Yang W."/>
            <person name="Chen J."/>
            <person name="Ji P."/>
            <person name="Hu F."/>
        </authorList>
    </citation>
    <scope>NUCLEOTIDE SEQUENCE</scope>
    <source>
        <strain evidence="3">CRE-138-0111</strain>
    </source>
</reference>
<dbReference type="SUPFAM" id="SSF47598">
    <property type="entry name" value="Ribbon-helix-helix"/>
    <property type="match status" value="1"/>
</dbReference>
<accession>A0ABT9AYP4</accession>
<comment type="caution">
    <text evidence="3">The sequence shown here is derived from an EMBL/GenBank/DDBJ whole genome shotgun (WGS) entry which is preliminary data.</text>
</comment>
<evidence type="ECO:0000256" key="2">
    <source>
        <dbReference type="ARBA" id="ARBA00049988"/>
    </source>
</evidence>
<proteinExistence type="inferred from homology"/>
<dbReference type="PANTHER" id="PTHR35401:SF2">
    <property type="entry name" value="ABC-TYPE TRANSPORT SYSTEM"/>
    <property type="match status" value="1"/>
</dbReference>
<dbReference type="PANTHER" id="PTHR35401">
    <property type="entry name" value="COPG FAMILY HELIX-TURN-HELIX PROTEIN-RELATED-RELATED"/>
    <property type="match status" value="1"/>
</dbReference>